<evidence type="ECO:0000313" key="1">
    <source>
        <dbReference type="EMBL" id="CAG9953276.1"/>
    </source>
</evidence>
<proteinExistence type="predicted"/>
<reference evidence="1" key="2">
    <citation type="submission" date="2021-10" db="EMBL/GenBank/DDBJ databases">
        <authorList>
            <person name="Piombo E."/>
        </authorList>
    </citation>
    <scope>NUCLEOTIDE SEQUENCE</scope>
</reference>
<accession>A0ACA9UIQ1</accession>
<organism evidence="1 2">
    <name type="scientific">Clonostachys rosea f. rosea IK726</name>
    <dbReference type="NCBI Taxonomy" id="1349383"/>
    <lineage>
        <taxon>Eukaryota</taxon>
        <taxon>Fungi</taxon>
        <taxon>Dikarya</taxon>
        <taxon>Ascomycota</taxon>
        <taxon>Pezizomycotina</taxon>
        <taxon>Sordariomycetes</taxon>
        <taxon>Hypocreomycetidae</taxon>
        <taxon>Hypocreales</taxon>
        <taxon>Bionectriaceae</taxon>
        <taxon>Clonostachys</taxon>
    </lineage>
</organism>
<name>A0ACA9UIQ1_BIOOC</name>
<comment type="caution">
    <text evidence="1">The sequence shown here is derived from an EMBL/GenBank/DDBJ whole genome shotgun (WGS) entry which is preliminary data.</text>
</comment>
<gene>
    <name evidence="1" type="ORF">CRV2_00017480</name>
</gene>
<dbReference type="EMBL" id="CADEHS020000521">
    <property type="protein sequence ID" value="CAG9953276.1"/>
    <property type="molecule type" value="Genomic_DNA"/>
</dbReference>
<evidence type="ECO:0000313" key="2">
    <source>
        <dbReference type="Proteomes" id="UP000836387"/>
    </source>
</evidence>
<reference evidence="1" key="1">
    <citation type="submission" date="2020-04" db="EMBL/GenBank/DDBJ databases">
        <authorList>
            <person name="Broberg M."/>
        </authorList>
    </citation>
    <scope>NUCLEOTIDE SEQUENCE</scope>
</reference>
<dbReference type="Proteomes" id="UP000836387">
    <property type="component" value="Unassembled WGS sequence"/>
</dbReference>
<protein>
    <submittedName>
        <fullName evidence="1">Uncharacterized protein</fullName>
    </submittedName>
</protein>
<sequence length="215" mass="24386">MKHSAFSHARHIDSTQNTTANPSTTLQRQLRATAARLNVDTIEPDVARVQEPAKGALRSLTVKSIVNEFSSTEATDHLAQLVTGVEEAISRRDKFIVDQLHKEDAKIKQELSRLLKEKQRHEKTEEVRLGIKKLRSCLDVLGDDDEPLLLHSGARRALNALEEEIKKLPMKRSRDYESESATLKAKQKRIKTQVELLTETECTFPASDHLKVFKE</sequence>
<keyword evidence="2" id="KW-1185">Reference proteome</keyword>